<dbReference type="InterPro" id="IPR036770">
    <property type="entry name" value="Ankyrin_rpt-contain_sf"/>
</dbReference>
<accession>A0ABU6SH93</accession>
<proteinExistence type="predicted"/>
<evidence type="ECO:0000256" key="1">
    <source>
        <dbReference type="ARBA" id="ARBA00004413"/>
    </source>
</evidence>
<gene>
    <name evidence="6" type="ORF">PIB30_049727</name>
</gene>
<dbReference type="Gene3D" id="1.25.40.20">
    <property type="entry name" value="Ankyrin repeat-containing domain"/>
    <property type="match status" value="1"/>
</dbReference>
<sequence>MANISDLYAAASSGEIEAIYRAIHQNPRILEDIDAAPFVNTPLHNSAFAGHLEFSIEIMRLKPSFGWKLNEQGFSPIHLALQNNHHNVVLRLIEINKDLIRVKGKEGFTPLHFLCESVASDEYIKLLMDFLEICPDSIKDVNVRNESALHIALINGNLSAFRELVRWLVNNVSKDAYSLESSILNWKDSVGNTILHIAALSNNQEAVDLLMRTMVDINARNLNNQTALDLAQQAHAHPLPKFKRRFINHPLITMLFSYDGSMKHFERFRSQINEENRNAYLVVATLVVTAIYQAVLSPPGGLTQSQGGSDNNNAPNTTDSNNLSNSTTAAGKSVMPLRYFSVISVLNAYIFFIGLTTIVWMMPKSARLFFFLTILSVVIFAVSYTVSELVISPKNIRIH</sequence>
<dbReference type="Pfam" id="PF13962">
    <property type="entry name" value="PGG"/>
    <property type="match status" value="1"/>
</dbReference>
<evidence type="ECO:0000256" key="3">
    <source>
        <dbReference type="SAM" id="MobiDB-lite"/>
    </source>
</evidence>
<evidence type="ECO:0000256" key="2">
    <source>
        <dbReference type="PROSITE-ProRule" id="PRU00023"/>
    </source>
</evidence>
<comment type="caution">
    <text evidence="6">The sequence shown here is derived from an EMBL/GenBank/DDBJ whole genome shotgun (WGS) entry which is preliminary data.</text>
</comment>
<name>A0ABU6SH93_9FABA</name>
<dbReference type="SUPFAM" id="SSF48403">
    <property type="entry name" value="Ankyrin repeat"/>
    <property type="match status" value="1"/>
</dbReference>
<keyword evidence="4" id="KW-0812">Transmembrane</keyword>
<evidence type="ECO:0000259" key="5">
    <source>
        <dbReference type="Pfam" id="PF13962"/>
    </source>
</evidence>
<protein>
    <recommendedName>
        <fullName evidence="5">PGG domain-containing protein</fullName>
    </recommendedName>
</protein>
<feature type="transmembrane region" description="Helical" evidence="4">
    <location>
        <begin position="279"/>
        <end position="296"/>
    </location>
</feature>
<dbReference type="PROSITE" id="PS50088">
    <property type="entry name" value="ANK_REPEAT"/>
    <property type="match status" value="2"/>
</dbReference>
<feature type="compositionally biased region" description="Low complexity" evidence="3">
    <location>
        <begin position="309"/>
        <end position="325"/>
    </location>
</feature>
<comment type="subcellular location">
    <subcellularLocation>
        <location evidence="1">Cell membrane</location>
        <topology evidence="1">Peripheral membrane protein</topology>
        <orientation evidence="1">Cytoplasmic side</orientation>
    </subcellularLocation>
</comment>
<dbReference type="InterPro" id="IPR002110">
    <property type="entry name" value="Ankyrin_rpt"/>
</dbReference>
<feature type="domain" description="PGG" evidence="5">
    <location>
        <begin position="273"/>
        <end position="386"/>
    </location>
</feature>
<dbReference type="PANTHER" id="PTHR24128">
    <property type="entry name" value="HOMEOBOX PROTEIN WARIAI"/>
    <property type="match status" value="1"/>
</dbReference>
<dbReference type="InterPro" id="IPR026961">
    <property type="entry name" value="PGG_dom"/>
</dbReference>
<dbReference type="SMART" id="SM00248">
    <property type="entry name" value="ANK"/>
    <property type="match status" value="5"/>
</dbReference>
<dbReference type="EMBL" id="JASCZI010060751">
    <property type="protein sequence ID" value="MED6135772.1"/>
    <property type="molecule type" value="Genomic_DNA"/>
</dbReference>
<dbReference type="PROSITE" id="PS50297">
    <property type="entry name" value="ANK_REP_REGION"/>
    <property type="match status" value="2"/>
</dbReference>
<keyword evidence="4" id="KW-1133">Transmembrane helix</keyword>
<keyword evidence="4" id="KW-0472">Membrane</keyword>
<evidence type="ECO:0000313" key="7">
    <source>
        <dbReference type="Proteomes" id="UP001341840"/>
    </source>
</evidence>
<keyword evidence="7" id="KW-1185">Reference proteome</keyword>
<feature type="transmembrane region" description="Helical" evidence="4">
    <location>
        <begin position="368"/>
        <end position="391"/>
    </location>
</feature>
<evidence type="ECO:0000313" key="6">
    <source>
        <dbReference type="EMBL" id="MED6135772.1"/>
    </source>
</evidence>
<keyword evidence="2" id="KW-0040">ANK repeat</keyword>
<evidence type="ECO:0000256" key="4">
    <source>
        <dbReference type="SAM" id="Phobius"/>
    </source>
</evidence>
<dbReference type="PANTHER" id="PTHR24128:SF24">
    <property type="entry name" value="ANKYRIN REPEAT PROTEIN"/>
    <property type="match status" value="1"/>
</dbReference>
<organism evidence="6 7">
    <name type="scientific">Stylosanthes scabra</name>
    <dbReference type="NCBI Taxonomy" id="79078"/>
    <lineage>
        <taxon>Eukaryota</taxon>
        <taxon>Viridiplantae</taxon>
        <taxon>Streptophyta</taxon>
        <taxon>Embryophyta</taxon>
        <taxon>Tracheophyta</taxon>
        <taxon>Spermatophyta</taxon>
        <taxon>Magnoliopsida</taxon>
        <taxon>eudicotyledons</taxon>
        <taxon>Gunneridae</taxon>
        <taxon>Pentapetalae</taxon>
        <taxon>rosids</taxon>
        <taxon>fabids</taxon>
        <taxon>Fabales</taxon>
        <taxon>Fabaceae</taxon>
        <taxon>Papilionoideae</taxon>
        <taxon>50 kb inversion clade</taxon>
        <taxon>dalbergioids sensu lato</taxon>
        <taxon>Dalbergieae</taxon>
        <taxon>Pterocarpus clade</taxon>
        <taxon>Stylosanthes</taxon>
    </lineage>
</organism>
<feature type="repeat" description="ANK" evidence="2">
    <location>
        <begin position="190"/>
        <end position="222"/>
    </location>
</feature>
<feature type="transmembrane region" description="Helical" evidence="4">
    <location>
        <begin position="339"/>
        <end position="362"/>
    </location>
</feature>
<feature type="repeat" description="ANK" evidence="2">
    <location>
        <begin position="72"/>
        <end position="99"/>
    </location>
</feature>
<reference evidence="6 7" key="1">
    <citation type="journal article" date="2023" name="Plants (Basel)">
        <title>Bridging the Gap: Combining Genomics and Transcriptomics Approaches to Understand Stylosanthes scabra, an Orphan Legume from the Brazilian Caatinga.</title>
        <authorList>
            <person name="Ferreira-Neto J.R.C."/>
            <person name="da Silva M.D."/>
            <person name="Binneck E."/>
            <person name="de Melo N.F."/>
            <person name="da Silva R.H."/>
            <person name="de Melo A.L.T.M."/>
            <person name="Pandolfi V."/>
            <person name="Bustamante F.O."/>
            <person name="Brasileiro-Vidal A.C."/>
            <person name="Benko-Iseppon A.M."/>
        </authorList>
    </citation>
    <scope>NUCLEOTIDE SEQUENCE [LARGE SCALE GENOMIC DNA]</scope>
    <source>
        <tissue evidence="6">Leaves</tissue>
    </source>
</reference>
<dbReference type="Proteomes" id="UP001341840">
    <property type="component" value="Unassembled WGS sequence"/>
</dbReference>
<dbReference type="Pfam" id="PF12796">
    <property type="entry name" value="Ank_2"/>
    <property type="match status" value="2"/>
</dbReference>
<feature type="region of interest" description="Disordered" evidence="3">
    <location>
        <begin position="301"/>
        <end position="325"/>
    </location>
</feature>